<organism evidence="1 2">
    <name type="scientific">Intrasporangium chromatireducens Q5-1</name>
    <dbReference type="NCBI Taxonomy" id="584657"/>
    <lineage>
        <taxon>Bacteria</taxon>
        <taxon>Bacillati</taxon>
        <taxon>Actinomycetota</taxon>
        <taxon>Actinomycetes</taxon>
        <taxon>Micrococcales</taxon>
        <taxon>Intrasporangiaceae</taxon>
        <taxon>Intrasporangium</taxon>
    </lineage>
</organism>
<keyword evidence="2" id="KW-1185">Reference proteome</keyword>
<dbReference type="OrthoDB" id="3217111at2"/>
<evidence type="ECO:0000313" key="2">
    <source>
        <dbReference type="Proteomes" id="UP000019494"/>
    </source>
</evidence>
<protein>
    <submittedName>
        <fullName evidence="1">Uncharacterized protein</fullName>
    </submittedName>
</protein>
<comment type="caution">
    <text evidence="1">The sequence shown here is derived from an EMBL/GenBank/DDBJ whole genome shotgun (WGS) entry which is preliminary data.</text>
</comment>
<accession>W9GSM2</accession>
<dbReference type="EMBL" id="AWQS01000029">
    <property type="protein sequence ID" value="EWT06899.1"/>
    <property type="molecule type" value="Genomic_DNA"/>
</dbReference>
<name>W9GSM2_9MICO</name>
<proteinExistence type="predicted"/>
<gene>
    <name evidence="1" type="ORF">N864_14430</name>
</gene>
<sequence length="124" mass="13227">MDFAASTTAALDGLLTREGFMAGQGGDTEVIYCAGHDELSDRFPRLPQANAQPRGLGCCVDLVIDQYEPGVQVLLEGEPLARTLRALGLDEAAQSIDEIGSMPLDPALETLVEVLPQLFRASKP</sequence>
<reference evidence="1" key="1">
    <citation type="submission" date="2013-08" db="EMBL/GenBank/DDBJ databases">
        <authorList>
            <person name="Liu H."/>
            <person name="Wang G."/>
        </authorList>
    </citation>
    <scope>NUCLEOTIDE SEQUENCE</scope>
    <source>
        <strain evidence="1">Q5-1</strain>
    </source>
</reference>
<evidence type="ECO:0000313" key="1">
    <source>
        <dbReference type="EMBL" id="EWT06899.1"/>
    </source>
</evidence>
<dbReference type="AlphaFoldDB" id="W9GSM2"/>
<dbReference type="Proteomes" id="UP000019494">
    <property type="component" value="Unassembled WGS sequence"/>
</dbReference>
<dbReference type="RefSeq" id="WP_034714505.1">
    <property type="nucleotide sequence ID" value="NZ_AWQS01000029.1"/>
</dbReference>